<dbReference type="EMBL" id="SMMG02000009">
    <property type="protein sequence ID" value="KAA3461943.1"/>
    <property type="molecule type" value="Genomic_DNA"/>
</dbReference>
<dbReference type="PANTHER" id="PTHR46148:SF44">
    <property type="entry name" value="GAG-POL POLYPROTEIN"/>
    <property type="match status" value="1"/>
</dbReference>
<dbReference type="OrthoDB" id="1600023at2759"/>
<evidence type="ECO:0000259" key="1">
    <source>
        <dbReference type="Pfam" id="PF24626"/>
    </source>
</evidence>
<comment type="caution">
    <text evidence="2">The sequence shown here is derived from an EMBL/GenBank/DDBJ whole genome shotgun (WGS) entry which is preliminary data.</text>
</comment>
<evidence type="ECO:0000313" key="3">
    <source>
        <dbReference type="Proteomes" id="UP000325315"/>
    </source>
</evidence>
<dbReference type="InterPro" id="IPR056924">
    <property type="entry name" value="SH3_Tf2-1"/>
</dbReference>
<dbReference type="Pfam" id="PF24626">
    <property type="entry name" value="SH3_Tf2-1"/>
    <property type="match status" value="1"/>
</dbReference>
<sequence length="133" mass="15846">MAPYKETEDKVRIIRDNLKTVSDRQKSAVDLKRKVIEFFFGEKVFLKVSLWRKVLRFGKKGKFCPRFIGLYEILERTGPVTYRLALPLELDRIHNAFHVLMIRRYRSDLSYVLSTDEIDLQPDLTYNEEPSKF</sequence>
<dbReference type="PANTHER" id="PTHR46148">
    <property type="entry name" value="CHROMO DOMAIN-CONTAINING PROTEIN"/>
    <property type="match status" value="1"/>
</dbReference>
<evidence type="ECO:0000313" key="2">
    <source>
        <dbReference type="EMBL" id="KAA3461943.1"/>
    </source>
</evidence>
<organism evidence="2 3">
    <name type="scientific">Gossypium australe</name>
    <dbReference type="NCBI Taxonomy" id="47621"/>
    <lineage>
        <taxon>Eukaryota</taxon>
        <taxon>Viridiplantae</taxon>
        <taxon>Streptophyta</taxon>
        <taxon>Embryophyta</taxon>
        <taxon>Tracheophyta</taxon>
        <taxon>Spermatophyta</taxon>
        <taxon>Magnoliopsida</taxon>
        <taxon>eudicotyledons</taxon>
        <taxon>Gunneridae</taxon>
        <taxon>Pentapetalae</taxon>
        <taxon>rosids</taxon>
        <taxon>malvids</taxon>
        <taxon>Malvales</taxon>
        <taxon>Malvaceae</taxon>
        <taxon>Malvoideae</taxon>
        <taxon>Gossypium</taxon>
    </lineage>
</organism>
<dbReference type="AlphaFoldDB" id="A0A5B6UWS1"/>
<keyword evidence="3" id="KW-1185">Reference proteome</keyword>
<name>A0A5B6UWS1_9ROSI</name>
<gene>
    <name evidence="2" type="ORF">EPI10_028476</name>
</gene>
<protein>
    <submittedName>
        <fullName evidence="2">DNA/RNA polymerases superfamily protein</fullName>
    </submittedName>
</protein>
<accession>A0A5B6UWS1</accession>
<dbReference type="Proteomes" id="UP000325315">
    <property type="component" value="Unassembled WGS sequence"/>
</dbReference>
<proteinExistence type="predicted"/>
<reference evidence="3" key="1">
    <citation type="journal article" date="2019" name="Plant Biotechnol. J.">
        <title>Genome sequencing of the Australian wild diploid species Gossypium australe highlights disease resistance and delayed gland morphogenesis.</title>
        <authorList>
            <person name="Cai Y."/>
            <person name="Cai X."/>
            <person name="Wang Q."/>
            <person name="Wang P."/>
            <person name="Zhang Y."/>
            <person name="Cai C."/>
            <person name="Xu Y."/>
            <person name="Wang K."/>
            <person name="Zhou Z."/>
            <person name="Wang C."/>
            <person name="Geng S."/>
            <person name="Li B."/>
            <person name="Dong Q."/>
            <person name="Hou Y."/>
            <person name="Wang H."/>
            <person name="Ai P."/>
            <person name="Liu Z."/>
            <person name="Yi F."/>
            <person name="Sun M."/>
            <person name="An G."/>
            <person name="Cheng J."/>
            <person name="Zhang Y."/>
            <person name="Shi Q."/>
            <person name="Xie Y."/>
            <person name="Shi X."/>
            <person name="Chang Y."/>
            <person name="Huang F."/>
            <person name="Chen Y."/>
            <person name="Hong S."/>
            <person name="Mi L."/>
            <person name="Sun Q."/>
            <person name="Zhang L."/>
            <person name="Zhou B."/>
            <person name="Peng R."/>
            <person name="Zhang X."/>
            <person name="Liu F."/>
        </authorList>
    </citation>
    <scope>NUCLEOTIDE SEQUENCE [LARGE SCALE GENOMIC DNA]</scope>
    <source>
        <strain evidence="3">cv. PA1801</strain>
    </source>
</reference>
<feature type="domain" description="Tf2-1-like SH3-like" evidence="1">
    <location>
        <begin position="41"/>
        <end position="106"/>
    </location>
</feature>